<keyword evidence="9" id="KW-0460">Magnesium</keyword>
<dbReference type="OrthoDB" id="407432at2759"/>
<comment type="cofactor">
    <cofactor evidence="1">
        <name>Mn(2+)</name>
        <dbReference type="ChEBI" id="CHEBI:29035"/>
    </cofactor>
</comment>
<evidence type="ECO:0000256" key="8">
    <source>
        <dbReference type="ARBA" id="ARBA00022723"/>
    </source>
</evidence>
<comment type="similarity">
    <text evidence="4">Belongs to the DNA polymerase type-B-like family.</text>
</comment>
<sequence length="730" mass="81232">MDPAAQTPASLEAQLRDMILSNVTIPSGQIHQESQRGNQQPRGRGRGRGRGGLGNTSVQRNQGQNPNAPRPPANPPGIRGGKTNPPPQRGNRNRQSQPHPHTQAIPQSPAQGSVAAAAQHESTPSDKGRNYPPRPPRKEPPVANAQSPNILQRPHNNNSNGPRNFGPASLNPHYPQRKHGFQMQQQHMNQAAENPMAQIEYLDRLVAHEIPKVEMQKAELEEKEAFRVYLEDMCKKALAENYSGDIATISLVGFGSLASGFATPGSDMDLAIVPAWKDPNRAHETEIDRDIPRLLERAILDDKLGARLLTRTRVPILKVCQHPTEELYAALFDERKKWDELPEEEQYPPPLPPPDLALQSRPLLKPQSTEQNPKSDVEASKKTKSNGQRSSGPKKGGSPTPTTTSQDTSGSKSNNKEHKPHNERQWLREKILGPLDFPKSGVGIQCDINFENPLGIHNTHLLRCYSLCDPRVRPMVLFVKSWAKCRKINSSYSGTLSSYGWVLMVLHYLVNVAMPPVCPNLQLCYRPPADLKGLEQMFKDTVIQGYPVRFWRNETEIMHAARLGQLSHNAQSLGSLLRGFFQYFASQSGYGYGPRPPSFYWTSEVLSLRTQGGLRTKQDKGWTGAKTTISNGKEVRHRYLFSIEDPFELDHNVARTVTHNGIVAIRDEFRRAWRILNAVGRATQPEGGILDEVVEKPPSPPTPKVEEGEQNMDGFAEDSVAALVNVESGF</sequence>
<dbReference type="InterPro" id="IPR054708">
    <property type="entry name" value="MTPAP-like_central"/>
</dbReference>
<evidence type="ECO:0000256" key="3">
    <source>
        <dbReference type="ARBA" id="ARBA00004496"/>
    </source>
</evidence>
<feature type="compositionally biased region" description="Polar residues" evidence="10">
    <location>
        <begin position="93"/>
        <end position="111"/>
    </location>
</feature>
<feature type="compositionally biased region" description="Basic and acidic residues" evidence="10">
    <location>
        <begin position="414"/>
        <end position="425"/>
    </location>
</feature>
<evidence type="ECO:0000256" key="6">
    <source>
        <dbReference type="ARBA" id="ARBA00022490"/>
    </source>
</evidence>
<dbReference type="GO" id="GO:0010605">
    <property type="term" value="P:negative regulation of macromolecule metabolic process"/>
    <property type="evidence" value="ECO:0007669"/>
    <property type="project" value="UniProtKB-ARBA"/>
</dbReference>
<evidence type="ECO:0000313" key="14">
    <source>
        <dbReference type="Proteomes" id="UP000799757"/>
    </source>
</evidence>
<dbReference type="AlphaFoldDB" id="A0A6A6X893"/>
<dbReference type="GO" id="GO:0050265">
    <property type="term" value="F:RNA uridylyltransferase activity"/>
    <property type="evidence" value="ECO:0007669"/>
    <property type="project" value="TreeGrafter"/>
</dbReference>
<evidence type="ECO:0000256" key="1">
    <source>
        <dbReference type="ARBA" id="ARBA00001936"/>
    </source>
</evidence>
<dbReference type="EC" id="2.7.7.19" evidence="5"/>
<keyword evidence="7" id="KW-0808">Transferase</keyword>
<evidence type="ECO:0000256" key="10">
    <source>
        <dbReference type="SAM" id="MobiDB-lite"/>
    </source>
</evidence>
<dbReference type="SUPFAM" id="SSF81301">
    <property type="entry name" value="Nucleotidyltransferase"/>
    <property type="match status" value="1"/>
</dbReference>
<dbReference type="EMBL" id="MU001963">
    <property type="protein sequence ID" value="KAF2792579.1"/>
    <property type="molecule type" value="Genomic_DNA"/>
</dbReference>
<evidence type="ECO:0000256" key="7">
    <source>
        <dbReference type="ARBA" id="ARBA00022679"/>
    </source>
</evidence>
<dbReference type="Gene3D" id="1.10.1410.10">
    <property type="match status" value="1"/>
</dbReference>
<keyword evidence="6" id="KW-0963">Cytoplasm</keyword>
<name>A0A6A6X893_9PLEO</name>
<evidence type="ECO:0000256" key="9">
    <source>
        <dbReference type="ARBA" id="ARBA00022842"/>
    </source>
</evidence>
<accession>A0A6A6X893</accession>
<dbReference type="GO" id="GO:0031123">
    <property type="term" value="P:RNA 3'-end processing"/>
    <property type="evidence" value="ECO:0007669"/>
    <property type="project" value="TreeGrafter"/>
</dbReference>
<organism evidence="13 14">
    <name type="scientific">Melanomma pulvis-pyrius CBS 109.77</name>
    <dbReference type="NCBI Taxonomy" id="1314802"/>
    <lineage>
        <taxon>Eukaryota</taxon>
        <taxon>Fungi</taxon>
        <taxon>Dikarya</taxon>
        <taxon>Ascomycota</taxon>
        <taxon>Pezizomycotina</taxon>
        <taxon>Dothideomycetes</taxon>
        <taxon>Pleosporomycetidae</taxon>
        <taxon>Pleosporales</taxon>
        <taxon>Melanommataceae</taxon>
        <taxon>Melanomma</taxon>
    </lineage>
</organism>
<evidence type="ECO:0000256" key="5">
    <source>
        <dbReference type="ARBA" id="ARBA00012388"/>
    </source>
</evidence>
<evidence type="ECO:0000256" key="4">
    <source>
        <dbReference type="ARBA" id="ARBA00008593"/>
    </source>
</evidence>
<evidence type="ECO:0000259" key="12">
    <source>
        <dbReference type="Pfam" id="PF22600"/>
    </source>
</evidence>
<dbReference type="GO" id="GO:1990817">
    <property type="term" value="F:poly(A) RNA polymerase activity"/>
    <property type="evidence" value="ECO:0007669"/>
    <property type="project" value="UniProtKB-EC"/>
</dbReference>
<reference evidence="13" key="1">
    <citation type="journal article" date="2020" name="Stud. Mycol.">
        <title>101 Dothideomycetes genomes: a test case for predicting lifestyles and emergence of pathogens.</title>
        <authorList>
            <person name="Haridas S."/>
            <person name="Albert R."/>
            <person name="Binder M."/>
            <person name="Bloem J."/>
            <person name="Labutti K."/>
            <person name="Salamov A."/>
            <person name="Andreopoulos B."/>
            <person name="Baker S."/>
            <person name="Barry K."/>
            <person name="Bills G."/>
            <person name="Bluhm B."/>
            <person name="Cannon C."/>
            <person name="Castanera R."/>
            <person name="Culley D."/>
            <person name="Daum C."/>
            <person name="Ezra D."/>
            <person name="Gonzalez J."/>
            <person name="Henrissat B."/>
            <person name="Kuo A."/>
            <person name="Liang C."/>
            <person name="Lipzen A."/>
            <person name="Lutzoni F."/>
            <person name="Magnuson J."/>
            <person name="Mondo S."/>
            <person name="Nolan M."/>
            <person name="Ohm R."/>
            <person name="Pangilinan J."/>
            <person name="Park H.-J."/>
            <person name="Ramirez L."/>
            <person name="Alfaro M."/>
            <person name="Sun H."/>
            <person name="Tritt A."/>
            <person name="Yoshinaga Y."/>
            <person name="Zwiers L.-H."/>
            <person name="Turgeon B."/>
            <person name="Goodwin S."/>
            <person name="Spatafora J."/>
            <person name="Crous P."/>
            <person name="Grigoriev I."/>
        </authorList>
    </citation>
    <scope>NUCLEOTIDE SEQUENCE</scope>
    <source>
        <strain evidence="13">CBS 109.77</strain>
    </source>
</reference>
<comment type="subcellular location">
    <subcellularLocation>
        <location evidence="3">Cytoplasm</location>
    </subcellularLocation>
</comment>
<feature type="compositionally biased region" description="Low complexity" evidence="10">
    <location>
        <begin position="387"/>
        <end position="411"/>
    </location>
</feature>
<evidence type="ECO:0000259" key="11">
    <source>
        <dbReference type="Pfam" id="PF03828"/>
    </source>
</evidence>
<dbReference type="Pfam" id="PF22600">
    <property type="entry name" value="MTPAP-like_central"/>
    <property type="match status" value="2"/>
</dbReference>
<feature type="compositionally biased region" description="Polar residues" evidence="10">
    <location>
        <begin position="22"/>
        <end position="32"/>
    </location>
</feature>
<protein>
    <recommendedName>
        <fullName evidence="5">polynucleotide adenylyltransferase</fullName>
        <ecNumber evidence="5">2.7.7.19</ecNumber>
    </recommendedName>
</protein>
<proteinExistence type="inferred from homology"/>
<dbReference type="GO" id="GO:0046872">
    <property type="term" value="F:metal ion binding"/>
    <property type="evidence" value="ECO:0007669"/>
    <property type="project" value="UniProtKB-KW"/>
</dbReference>
<feature type="domain" description="PAP-associated" evidence="11">
    <location>
        <begin position="572"/>
        <end position="651"/>
    </location>
</feature>
<dbReference type="SUPFAM" id="SSF81631">
    <property type="entry name" value="PAP/OAS1 substrate-binding domain"/>
    <property type="match status" value="1"/>
</dbReference>
<feature type="domain" description="Poly(A) RNA polymerase mitochondrial-like central palm" evidence="12">
    <location>
        <begin position="210"/>
        <end position="323"/>
    </location>
</feature>
<dbReference type="InterPro" id="IPR043519">
    <property type="entry name" value="NT_sf"/>
</dbReference>
<dbReference type="PANTHER" id="PTHR12271">
    <property type="entry name" value="POLY A POLYMERASE CID PAP -RELATED"/>
    <property type="match status" value="1"/>
</dbReference>
<dbReference type="PANTHER" id="PTHR12271:SF40">
    <property type="entry name" value="POLY(A) RNA POLYMERASE GLD2"/>
    <property type="match status" value="1"/>
</dbReference>
<gene>
    <name evidence="13" type="ORF">K505DRAFT_326050</name>
</gene>
<feature type="region of interest" description="Disordered" evidence="10">
    <location>
        <begin position="341"/>
        <end position="360"/>
    </location>
</feature>
<evidence type="ECO:0000256" key="2">
    <source>
        <dbReference type="ARBA" id="ARBA00001946"/>
    </source>
</evidence>
<feature type="domain" description="Poly(A) RNA polymerase mitochondrial-like central palm" evidence="12">
    <location>
        <begin position="440"/>
        <end position="466"/>
    </location>
</feature>
<dbReference type="Gene3D" id="3.30.460.10">
    <property type="entry name" value="Beta Polymerase, domain 2"/>
    <property type="match status" value="1"/>
</dbReference>
<dbReference type="Proteomes" id="UP000799757">
    <property type="component" value="Unassembled WGS sequence"/>
</dbReference>
<dbReference type="InterPro" id="IPR002058">
    <property type="entry name" value="PAP_assoc"/>
</dbReference>
<keyword evidence="8" id="KW-0479">Metal-binding</keyword>
<comment type="cofactor">
    <cofactor evidence="2">
        <name>Mg(2+)</name>
        <dbReference type="ChEBI" id="CHEBI:18420"/>
    </cofactor>
</comment>
<feature type="region of interest" description="Disordered" evidence="10">
    <location>
        <begin position="365"/>
        <end position="425"/>
    </location>
</feature>
<dbReference type="Pfam" id="PF03828">
    <property type="entry name" value="PAP_assoc"/>
    <property type="match status" value="1"/>
</dbReference>
<feature type="region of interest" description="Disordered" evidence="10">
    <location>
        <begin position="22"/>
        <end position="189"/>
    </location>
</feature>
<keyword evidence="14" id="KW-1185">Reference proteome</keyword>
<dbReference type="GO" id="GO:0005737">
    <property type="term" value="C:cytoplasm"/>
    <property type="evidence" value="ECO:0007669"/>
    <property type="project" value="UniProtKB-SubCell"/>
</dbReference>
<evidence type="ECO:0000313" key="13">
    <source>
        <dbReference type="EMBL" id="KAF2792579.1"/>
    </source>
</evidence>
<feature type="compositionally biased region" description="Polar residues" evidence="10">
    <location>
        <begin position="144"/>
        <end position="162"/>
    </location>
</feature>